<dbReference type="InterPro" id="IPR027417">
    <property type="entry name" value="P-loop_NTPase"/>
</dbReference>
<feature type="domain" description="Guanylate kinase-like" evidence="1">
    <location>
        <begin position="1"/>
        <end position="166"/>
    </location>
</feature>
<name>A0A9E9LYX1_9BURK</name>
<dbReference type="InterPro" id="IPR008144">
    <property type="entry name" value="Guanylate_kin-like_dom"/>
</dbReference>
<dbReference type="SUPFAM" id="SSF52540">
    <property type="entry name" value="P-loop containing nucleoside triphosphate hydrolases"/>
    <property type="match status" value="1"/>
</dbReference>
<evidence type="ECO:0000313" key="3">
    <source>
        <dbReference type="Proteomes" id="UP001156215"/>
    </source>
</evidence>
<evidence type="ECO:0000313" key="2">
    <source>
        <dbReference type="EMBL" id="WAW10225.1"/>
    </source>
</evidence>
<dbReference type="Gene3D" id="3.40.50.300">
    <property type="entry name" value="P-loop containing nucleotide triphosphate hydrolases"/>
    <property type="match status" value="1"/>
</dbReference>
<dbReference type="EMBL" id="CP098242">
    <property type="protein sequence ID" value="WAW10225.1"/>
    <property type="molecule type" value="Genomic_DNA"/>
</dbReference>
<accession>A0A9E9LYX1</accession>
<sequence length="167" mass="19298">MSENGFVRLISHTTRKRREGETDEDYFFVESAAEFAKIPMVETIRFEGNMYGLSVEEADKKKKLGKPLVLGVTPLGRQQIQEFCTANEGWLHIPVWVSAPTEKRIARLAQRKDEKDTRQLEDRLHTMLTTEHEWSSVEDGKEVYDLCFNRWGNPAPVVSMIKDLLVK</sequence>
<dbReference type="Proteomes" id="UP001156215">
    <property type="component" value="Chromosome"/>
</dbReference>
<evidence type="ECO:0000259" key="1">
    <source>
        <dbReference type="PROSITE" id="PS50052"/>
    </source>
</evidence>
<dbReference type="PROSITE" id="PS50052">
    <property type="entry name" value="GUANYLATE_KINASE_2"/>
    <property type="match status" value="1"/>
</dbReference>
<dbReference type="KEGG" id="ovb:NB640_00725"/>
<dbReference type="Pfam" id="PF00625">
    <property type="entry name" value="Guanylate_kin"/>
    <property type="match status" value="1"/>
</dbReference>
<proteinExistence type="predicted"/>
<protein>
    <recommendedName>
        <fullName evidence="1">Guanylate kinase-like domain-containing protein</fullName>
    </recommendedName>
</protein>
<dbReference type="AlphaFoldDB" id="A0A9E9LYX1"/>
<organism evidence="2 3">
    <name type="scientific">Oxalobacter vibrioformis</name>
    <dbReference type="NCBI Taxonomy" id="933080"/>
    <lineage>
        <taxon>Bacteria</taxon>
        <taxon>Pseudomonadati</taxon>
        <taxon>Pseudomonadota</taxon>
        <taxon>Betaproteobacteria</taxon>
        <taxon>Burkholderiales</taxon>
        <taxon>Oxalobacteraceae</taxon>
        <taxon>Oxalobacter</taxon>
    </lineage>
</organism>
<gene>
    <name evidence="2" type="ORF">NB640_00725</name>
</gene>
<keyword evidence="3" id="KW-1185">Reference proteome</keyword>
<dbReference type="InterPro" id="IPR008145">
    <property type="entry name" value="GK/Ca_channel_bsu"/>
</dbReference>
<reference evidence="2" key="1">
    <citation type="journal article" date="2022" name="Front. Microbiol.">
        <title>New perspectives on an old grouping: The genomic and phenotypic variability of Oxalobacter formigenes and the implications for calcium oxalate stone prevention.</title>
        <authorList>
            <person name="Chmiel J.A."/>
            <person name="Carr C."/>
            <person name="Stuivenberg G.A."/>
            <person name="Venema R."/>
            <person name="Chanyi R.M."/>
            <person name="Al K.F."/>
            <person name="Giguere D."/>
            <person name="Say H."/>
            <person name="Akouris P.P."/>
            <person name="Dominguez Romero S.A."/>
            <person name="Kwong A."/>
            <person name="Tai V."/>
            <person name="Koval S.F."/>
            <person name="Razvi H."/>
            <person name="Bjazevic J."/>
            <person name="Burton J.P."/>
        </authorList>
    </citation>
    <scope>NUCLEOTIDE SEQUENCE</scope>
    <source>
        <strain evidence="2">WoOx3</strain>
    </source>
</reference>